<evidence type="ECO:0000313" key="5">
    <source>
        <dbReference type="Proteomes" id="UP001284601"/>
    </source>
</evidence>
<evidence type="ECO:0000256" key="1">
    <source>
        <dbReference type="ARBA" id="ARBA00023125"/>
    </source>
</evidence>
<dbReference type="InterPro" id="IPR009057">
    <property type="entry name" value="Homeodomain-like_sf"/>
</dbReference>
<dbReference type="RefSeq" id="WP_318596372.1">
    <property type="nucleotide sequence ID" value="NZ_JAWSTH010000012.1"/>
</dbReference>
<reference evidence="5" key="1">
    <citation type="submission" date="2023-07" db="EMBL/GenBank/DDBJ databases">
        <title>Conexibacter stalactiti sp. nov., isolated from stalactites in a lava cave and emended description of the genus Conexibacter.</title>
        <authorList>
            <person name="Lee S.D."/>
        </authorList>
    </citation>
    <scope>NUCLEOTIDE SEQUENCE [LARGE SCALE GENOMIC DNA]</scope>
    <source>
        <strain evidence="5">KCTC 39840</strain>
    </source>
</reference>
<evidence type="ECO:0000259" key="3">
    <source>
        <dbReference type="PROSITE" id="PS50977"/>
    </source>
</evidence>
<feature type="domain" description="HTH tetR-type" evidence="3">
    <location>
        <begin position="1"/>
        <end position="55"/>
    </location>
</feature>
<name>A0ABU4HLD0_9ACTN</name>
<gene>
    <name evidence="4" type="ORF">R7226_07200</name>
</gene>
<dbReference type="SUPFAM" id="SSF46689">
    <property type="entry name" value="Homeodomain-like"/>
    <property type="match status" value="1"/>
</dbReference>
<sequence>MLDAASRLFYERGVQAVGMDALREAAGVSLKRIYGLYPSKEALVEAALIAREQGVLAELSSRSGAAAAPAQQILALFDLLGEWFVAPGYRGCAYLNAFGELGESAPRVAGVVRRHKRAWRDLLAERVAEAGGSPRLADQLALLINGAMTSAALGDPRAVAADARAVAEVLLQQGISGP</sequence>
<dbReference type="EMBL" id="JAWSTH010000012">
    <property type="protein sequence ID" value="MDW5594115.1"/>
    <property type="molecule type" value="Genomic_DNA"/>
</dbReference>
<dbReference type="PANTHER" id="PTHR30055:SF200">
    <property type="entry name" value="HTH-TYPE TRANSCRIPTIONAL REPRESSOR BDCR"/>
    <property type="match status" value="1"/>
</dbReference>
<keyword evidence="1 2" id="KW-0238">DNA-binding</keyword>
<dbReference type="InterPro" id="IPR001647">
    <property type="entry name" value="HTH_TetR"/>
</dbReference>
<dbReference type="Proteomes" id="UP001284601">
    <property type="component" value="Unassembled WGS sequence"/>
</dbReference>
<reference evidence="4 5" key="2">
    <citation type="submission" date="2023-10" db="EMBL/GenBank/DDBJ databases">
        <authorList>
            <person name="Han X.F."/>
        </authorList>
    </citation>
    <scope>NUCLEOTIDE SEQUENCE [LARGE SCALE GENOMIC DNA]</scope>
    <source>
        <strain evidence="4 5">KCTC 39840</strain>
    </source>
</reference>
<dbReference type="Gene3D" id="1.10.357.10">
    <property type="entry name" value="Tetracycline Repressor, domain 2"/>
    <property type="match status" value="1"/>
</dbReference>
<dbReference type="Pfam" id="PF00440">
    <property type="entry name" value="TetR_N"/>
    <property type="match status" value="1"/>
</dbReference>
<dbReference type="PRINTS" id="PR00455">
    <property type="entry name" value="HTHTETR"/>
</dbReference>
<feature type="DNA-binding region" description="H-T-H motif" evidence="2">
    <location>
        <begin position="18"/>
        <end position="37"/>
    </location>
</feature>
<organism evidence="4 5">
    <name type="scientific">Conexibacter stalactiti</name>
    <dbReference type="NCBI Taxonomy" id="1940611"/>
    <lineage>
        <taxon>Bacteria</taxon>
        <taxon>Bacillati</taxon>
        <taxon>Actinomycetota</taxon>
        <taxon>Thermoleophilia</taxon>
        <taxon>Solirubrobacterales</taxon>
        <taxon>Conexibacteraceae</taxon>
        <taxon>Conexibacter</taxon>
    </lineage>
</organism>
<dbReference type="SUPFAM" id="SSF48498">
    <property type="entry name" value="Tetracyclin repressor-like, C-terminal domain"/>
    <property type="match status" value="1"/>
</dbReference>
<keyword evidence="5" id="KW-1185">Reference proteome</keyword>
<proteinExistence type="predicted"/>
<protein>
    <submittedName>
        <fullName evidence="4">TetR/AcrR family transcriptional regulator</fullName>
    </submittedName>
</protein>
<comment type="caution">
    <text evidence="4">The sequence shown here is derived from an EMBL/GenBank/DDBJ whole genome shotgun (WGS) entry which is preliminary data.</text>
</comment>
<dbReference type="InterPro" id="IPR036271">
    <property type="entry name" value="Tet_transcr_reg_TetR-rel_C_sf"/>
</dbReference>
<dbReference type="PANTHER" id="PTHR30055">
    <property type="entry name" value="HTH-TYPE TRANSCRIPTIONAL REGULATOR RUTR"/>
    <property type="match status" value="1"/>
</dbReference>
<accession>A0ABU4HLD0</accession>
<dbReference type="PROSITE" id="PS50977">
    <property type="entry name" value="HTH_TETR_2"/>
    <property type="match status" value="1"/>
</dbReference>
<evidence type="ECO:0000313" key="4">
    <source>
        <dbReference type="EMBL" id="MDW5594115.1"/>
    </source>
</evidence>
<evidence type="ECO:0000256" key="2">
    <source>
        <dbReference type="PROSITE-ProRule" id="PRU00335"/>
    </source>
</evidence>
<dbReference type="InterPro" id="IPR050109">
    <property type="entry name" value="HTH-type_TetR-like_transc_reg"/>
</dbReference>